<evidence type="ECO:0000256" key="1">
    <source>
        <dbReference type="ARBA" id="ARBA00012551"/>
    </source>
</evidence>
<dbReference type="PANTHER" id="PTHR11630">
    <property type="entry name" value="DNA REPLICATION LICENSING FACTOR MCM FAMILY MEMBER"/>
    <property type="match status" value="1"/>
</dbReference>
<dbReference type="Gene3D" id="2.40.50.140">
    <property type="entry name" value="Nucleic acid-binding proteins"/>
    <property type="match status" value="1"/>
</dbReference>
<dbReference type="SUPFAM" id="SSF52540">
    <property type="entry name" value="P-loop containing nucleoside triphosphate hydrolases"/>
    <property type="match status" value="1"/>
</dbReference>
<comment type="similarity">
    <text evidence="4">Belongs to the MCM family.</text>
</comment>
<dbReference type="EMBL" id="BQXS01012715">
    <property type="protein sequence ID" value="GKT27192.1"/>
    <property type="molecule type" value="Genomic_DNA"/>
</dbReference>
<feature type="non-terminal residue" evidence="7">
    <location>
        <position position="664"/>
    </location>
</feature>
<dbReference type="PROSITE" id="PS00847">
    <property type="entry name" value="MCM_1"/>
    <property type="match status" value="1"/>
</dbReference>
<name>A0ABQ5K5S9_9EUKA</name>
<gene>
    <name evidence="7" type="ORF">ADUPG1_013667</name>
</gene>
<evidence type="ECO:0000256" key="4">
    <source>
        <dbReference type="RuleBase" id="RU004070"/>
    </source>
</evidence>
<evidence type="ECO:0000256" key="5">
    <source>
        <dbReference type="SAM" id="MobiDB-lite"/>
    </source>
</evidence>
<dbReference type="PRINTS" id="PR01657">
    <property type="entry name" value="MCMFAMILY"/>
</dbReference>
<organism evidence="7 8">
    <name type="scientific">Aduncisulcus paluster</name>
    <dbReference type="NCBI Taxonomy" id="2918883"/>
    <lineage>
        <taxon>Eukaryota</taxon>
        <taxon>Metamonada</taxon>
        <taxon>Carpediemonas-like organisms</taxon>
        <taxon>Aduncisulcus</taxon>
    </lineage>
</organism>
<proteinExistence type="inferred from homology"/>
<accession>A0ABQ5K5S9</accession>
<feature type="compositionally biased region" description="Basic and acidic residues" evidence="5">
    <location>
        <begin position="571"/>
        <end position="594"/>
    </location>
</feature>
<feature type="region of interest" description="Disordered" evidence="5">
    <location>
        <begin position="517"/>
        <end position="606"/>
    </location>
</feature>
<dbReference type="PANTHER" id="PTHR11630:SF26">
    <property type="entry name" value="DNA REPLICATION LICENSING FACTOR MCM7"/>
    <property type="match status" value="1"/>
</dbReference>
<dbReference type="InterPro" id="IPR031327">
    <property type="entry name" value="MCM"/>
</dbReference>
<protein>
    <recommendedName>
        <fullName evidence="1">DNA helicase</fullName>
        <ecNumber evidence="1">3.6.4.12</ecNumber>
    </recommendedName>
</protein>
<dbReference type="Gene3D" id="3.40.50.300">
    <property type="entry name" value="P-loop containing nucleotide triphosphate hydrolases"/>
    <property type="match status" value="1"/>
</dbReference>
<dbReference type="PROSITE" id="PS50051">
    <property type="entry name" value="MCM_2"/>
    <property type="match status" value="1"/>
</dbReference>
<evidence type="ECO:0000256" key="3">
    <source>
        <dbReference type="ARBA" id="ARBA00022840"/>
    </source>
</evidence>
<sequence>MDKELIEKFLRDEGLLPPPKGLIRFPSDRFIQYLKKHEATQSSDLIYNTSKFLGIIHSILDSSLEASTEEIISVGAPADATLRREYQLVITPPKSAQVIPLREVAAANLGHLVRVRGIVTHASTVSPMTRVATYKCEACKRLIHQVVNEREFKSLVVCPHPKCAGKLATSGPHTVTRTVSVRESGTTRMKTMHGGRLVMSPPESRVIEYQEIRIQERSNEVPVGDVPRSMTVHCFGELCEQVVPGDSVNIAGVFSPLPPSGYRALRLGPIVQTALSAHEIQRVNEAVSHDELSEQEQSDLARLRASSDAYDILARSIAPEIYGHSDIKKALLLVLTGGCSRKMSSGMKVRGNLNVCLMGDPGCGKSQLLRAMGNLAPRCILTTGRGSSGVGLTAAVVRDPATQQFVLEGGALVLADRGVCCIDEFDKMDEKDRTAIYEVMEQQTVSVAKGGIHTTLNARAAVIAAANPVWGRYDPSKTVQQNINLPPALLSRFDMLFVVRDLPSEVKDRELAQHITNMHISAESSMSKEEREYRESEEKRRKEQEAKESEKKTKERKKKDEESKDEEEAEIERFLEAARDDDKESESEESKESEEAPAPASESLKGRLPPISIVSSRVIKAYLHETADHVPFIPSEITDTVMSNYIQLREEEASIELQTSGFRG</sequence>
<dbReference type="Pfam" id="PF17207">
    <property type="entry name" value="MCM_OB"/>
    <property type="match status" value="1"/>
</dbReference>
<comment type="caution">
    <text evidence="7">The sequence shown here is derived from an EMBL/GenBank/DDBJ whole genome shotgun (WGS) entry which is preliminary data.</text>
</comment>
<dbReference type="InterPro" id="IPR003593">
    <property type="entry name" value="AAA+_ATPase"/>
</dbReference>
<dbReference type="InterPro" id="IPR018525">
    <property type="entry name" value="MCM_CS"/>
</dbReference>
<reference evidence="7" key="1">
    <citation type="submission" date="2022-03" db="EMBL/GenBank/DDBJ databases">
        <title>Draft genome sequence of Aduncisulcus paluster, a free-living microaerophilic Fornicata.</title>
        <authorList>
            <person name="Yuyama I."/>
            <person name="Kume K."/>
            <person name="Tamura T."/>
            <person name="Inagaki Y."/>
            <person name="Hashimoto T."/>
        </authorList>
    </citation>
    <scope>NUCLEOTIDE SEQUENCE</scope>
    <source>
        <strain evidence="7">NY0171</strain>
    </source>
</reference>
<evidence type="ECO:0000313" key="7">
    <source>
        <dbReference type="EMBL" id="GKT27192.1"/>
    </source>
</evidence>
<dbReference type="SMART" id="SM00382">
    <property type="entry name" value="AAA"/>
    <property type="match status" value="1"/>
</dbReference>
<dbReference type="InterPro" id="IPR027417">
    <property type="entry name" value="P-loop_NTPase"/>
</dbReference>
<keyword evidence="4" id="KW-0238">DNA-binding</keyword>
<keyword evidence="8" id="KW-1185">Reference proteome</keyword>
<dbReference type="Pfam" id="PF00493">
    <property type="entry name" value="MCM"/>
    <property type="match status" value="1"/>
</dbReference>
<feature type="compositionally biased region" description="Basic and acidic residues" evidence="5">
    <location>
        <begin position="526"/>
        <end position="562"/>
    </location>
</feature>
<dbReference type="SMART" id="SM00350">
    <property type="entry name" value="MCM"/>
    <property type="match status" value="1"/>
</dbReference>
<keyword evidence="3 4" id="KW-0067">ATP-binding</keyword>
<dbReference type="InterPro" id="IPR001208">
    <property type="entry name" value="MCM_dom"/>
</dbReference>
<evidence type="ECO:0000256" key="2">
    <source>
        <dbReference type="ARBA" id="ARBA00022741"/>
    </source>
</evidence>
<evidence type="ECO:0000313" key="8">
    <source>
        <dbReference type="Proteomes" id="UP001057375"/>
    </source>
</evidence>
<dbReference type="InterPro" id="IPR012340">
    <property type="entry name" value="NA-bd_OB-fold"/>
</dbReference>
<dbReference type="EC" id="3.6.4.12" evidence="1"/>
<dbReference type="Proteomes" id="UP001057375">
    <property type="component" value="Unassembled WGS sequence"/>
</dbReference>
<keyword evidence="2 4" id="KW-0547">Nucleotide-binding</keyword>
<dbReference type="InterPro" id="IPR033762">
    <property type="entry name" value="MCM_OB"/>
</dbReference>
<evidence type="ECO:0000259" key="6">
    <source>
        <dbReference type="PROSITE" id="PS50051"/>
    </source>
</evidence>
<dbReference type="SUPFAM" id="SSF50249">
    <property type="entry name" value="Nucleic acid-binding proteins"/>
    <property type="match status" value="1"/>
</dbReference>
<feature type="domain" description="MCM C-terminal AAA(+) ATPase" evidence="6">
    <location>
        <begin position="309"/>
        <end position="515"/>
    </location>
</feature>